<evidence type="ECO:0000313" key="2">
    <source>
        <dbReference type="EMBL" id="CBJ33828.1"/>
    </source>
</evidence>
<keyword evidence="1" id="KW-0812">Transmembrane</keyword>
<feature type="transmembrane region" description="Helical" evidence="1">
    <location>
        <begin position="132"/>
        <end position="154"/>
    </location>
</feature>
<keyword evidence="1" id="KW-1133">Transmembrane helix</keyword>
<feature type="transmembrane region" description="Helical" evidence="1">
    <location>
        <begin position="88"/>
        <end position="112"/>
    </location>
</feature>
<evidence type="ECO:0000256" key="1">
    <source>
        <dbReference type="SAM" id="Phobius"/>
    </source>
</evidence>
<name>D7G5D4_ECTSI</name>
<evidence type="ECO:0000313" key="3">
    <source>
        <dbReference type="Proteomes" id="UP000002630"/>
    </source>
</evidence>
<gene>
    <name evidence="2" type="ORF">Esi_0633_0004</name>
</gene>
<organism evidence="2 3">
    <name type="scientific">Ectocarpus siliculosus</name>
    <name type="common">Brown alga</name>
    <name type="synonym">Conferva siliculosa</name>
    <dbReference type="NCBI Taxonomy" id="2880"/>
    <lineage>
        <taxon>Eukaryota</taxon>
        <taxon>Sar</taxon>
        <taxon>Stramenopiles</taxon>
        <taxon>Ochrophyta</taxon>
        <taxon>PX clade</taxon>
        <taxon>Phaeophyceae</taxon>
        <taxon>Ectocarpales</taxon>
        <taxon>Ectocarpaceae</taxon>
        <taxon>Ectocarpus</taxon>
    </lineage>
</organism>
<proteinExistence type="predicted"/>
<dbReference type="OrthoDB" id="10390229at2759"/>
<accession>D7G5D4</accession>
<evidence type="ECO:0008006" key="4">
    <source>
        <dbReference type="Google" id="ProtNLM"/>
    </source>
</evidence>
<dbReference type="Proteomes" id="UP000002630">
    <property type="component" value="Unassembled WGS sequence"/>
</dbReference>
<dbReference type="EMBL" id="FN649760">
    <property type="protein sequence ID" value="CBJ33828.1"/>
    <property type="molecule type" value="Genomic_DNA"/>
</dbReference>
<dbReference type="InParanoid" id="D7G5D4"/>
<keyword evidence="1" id="KW-0472">Membrane</keyword>
<keyword evidence="3" id="KW-1185">Reference proteome</keyword>
<sequence length="210" mass="22069">MAIQQPATVIAVPPTTTVVHAQNGCSCTVPPNVSGHVRGSRGATIATIVVHAIALLAFGWILWGIWLASLISFIMGGILLCQFNKCTYIVAGSLFILGCIFDLVSMAAWIAYATSDNYYYNGSELSSAVGWFALPAALGALSFIVAIVFIFLAICNWEKSGAPDAMGPPMPGGAQVMAPNHGVQMKHHAPQAQPQYVGHAQAPPPYSGNV</sequence>
<dbReference type="AlphaFoldDB" id="D7G5D4"/>
<feature type="transmembrane region" description="Helical" evidence="1">
    <location>
        <begin position="48"/>
        <end position="81"/>
    </location>
</feature>
<reference evidence="2 3" key="1">
    <citation type="journal article" date="2010" name="Nature">
        <title>The Ectocarpus genome and the independent evolution of multicellularity in brown algae.</title>
        <authorList>
            <person name="Cock J.M."/>
            <person name="Sterck L."/>
            <person name="Rouze P."/>
            <person name="Scornet D."/>
            <person name="Allen A.E."/>
            <person name="Amoutzias G."/>
            <person name="Anthouard V."/>
            <person name="Artiguenave F."/>
            <person name="Aury J.M."/>
            <person name="Badger J.H."/>
            <person name="Beszteri B."/>
            <person name="Billiau K."/>
            <person name="Bonnet E."/>
            <person name="Bothwell J.H."/>
            <person name="Bowler C."/>
            <person name="Boyen C."/>
            <person name="Brownlee C."/>
            <person name="Carrano C.J."/>
            <person name="Charrier B."/>
            <person name="Cho G.Y."/>
            <person name="Coelho S.M."/>
            <person name="Collen J."/>
            <person name="Corre E."/>
            <person name="Da Silva C."/>
            <person name="Delage L."/>
            <person name="Delaroque N."/>
            <person name="Dittami S.M."/>
            <person name="Doulbeau S."/>
            <person name="Elias M."/>
            <person name="Farnham G."/>
            <person name="Gachon C.M."/>
            <person name="Gschloessl B."/>
            <person name="Heesch S."/>
            <person name="Jabbari K."/>
            <person name="Jubin C."/>
            <person name="Kawai H."/>
            <person name="Kimura K."/>
            <person name="Kloareg B."/>
            <person name="Kupper F.C."/>
            <person name="Lang D."/>
            <person name="Le Bail A."/>
            <person name="Leblanc C."/>
            <person name="Lerouge P."/>
            <person name="Lohr M."/>
            <person name="Lopez P.J."/>
            <person name="Martens C."/>
            <person name="Maumus F."/>
            <person name="Michel G."/>
            <person name="Miranda-Saavedra D."/>
            <person name="Morales J."/>
            <person name="Moreau H."/>
            <person name="Motomura T."/>
            <person name="Nagasato C."/>
            <person name="Napoli C.A."/>
            <person name="Nelson D.R."/>
            <person name="Nyvall-Collen P."/>
            <person name="Peters A.F."/>
            <person name="Pommier C."/>
            <person name="Potin P."/>
            <person name="Poulain J."/>
            <person name="Quesneville H."/>
            <person name="Read B."/>
            <person name="Rensing S.A."/>
            <person name="Ritter A."/>
            <person name="Rousvoal S."/>
            <person name="Samanta M."/>
            <person name="Samson G."/>
            <person name="Schroeder D.C."/>
            <person name="Segurens B."/>
            <person name="Strittmatter M."/>
            <person name="Tonon T."/>
            <person name="Tregear J.W."/>
            <person name="Valentin K."/>
            <person name="von Dassow P."/>
            <person name="Yamagishi T."/>
            <person name="Van de Peer Y."/>
            <person name="Wincker P."/>
        </authorList>
    </citation>
    <scope>NUCLEOTIDE SEQUENCE [LARGE SCALE GENOMIC DNA]</scope>
    <source>
        <strain evidence="3">Ec32 / CCAP1310/4</strain>
    </source>
</reference>
<protein>
    <recommendedName>
        <fullName evidence="4">Transmembrane protein</fullName>
    </recommendedName>
</protein>